<dbReference type="EC" id="2.5.1.54" evidence="8"/>
<dbReference type="InterPro" id="IPR006219">
    <property type="entry name" value="DAHP_synth_1"/>
</dbReference>
<dbReference type="PANTHER" id="PTHR21225">
    <property type="entry name" value="PHOSPHO-2-DEHYDRO-3-DEOXYHEPTONATE ALDOLASE DAHP SYNTHETASE"/>
    <property type="match status" value="1"/>
</dbReference>
<dbReference type="InterPro" id="IPR013785">
    <property type="entry name" value="Aldolase_TIM"/>
</dbReference>
<comment type="similarity">
    <text evidence="3 8">Belongs to the class-I DAHP synthase family.</text>
</comment>
<evidence type="ECO:0000259" key="9">
    <source>
        <dbReference type="Pfam" id="PF00793"/>
    </source>
</evidence>
<reference evidence="10" key="1">
    <citation type="submission" date="2023-07" db="EMBL/GenBank/DDBJ databases">
        <title>Sequencing the genomes of 1000 actinobacteria strains.</title>
        <authorList>
            <person name="Klenk H.-P."/>
        </authorList>
    </citation>
    <scope>NUCLEOTIDE SEQUENCE</scope>
    <source>
        <strain evidence="10">DSM 107476</strain>
    </source>
</reference>
<sequence length="373" mass="39817">MSHPVSLANAASTANRRVRAFHDLPSPAQVQARYPLTESQAAKVERDRQEIADIFAGEDDRLTVVVGPCSIHDPVAALDYANRLAPLAKRLNDDLKIVMRVYFEKPRTTVGWKGLINDPHLNETYDIDAGLALARKVLMDVVNLDLPTATEFLEPNSPQYYADAVAWGAIGARTTESQVHRQLASGMSMPIGFKNGTDGNIQVALDAVVAASQPQFFFGTSDEGHPSVVETAGNPHCHIILRGGTSGPNYDVDSVAASVGKIGPDARLMIDASHANSGKDHVRQAEVTQDIASAIAAGNEHIAGVMLESFLVAGAQSLDPAKLKINGGEGLVYGQSVTDKCMDVDTTVDLLAELAAAVRTRRQVHASGTSRDH</sequence>
<accession>A0ABU1ZVH7</accession>
<gene>
    <name evidence="10" type="ORF">J2S39_000596</name>
</gene>
<keyword evidence="5 8" id="KW-0808">Transferase</keyword>
<comment type="pathway">
    <text evidence="2 8">Metabolic intermediate biosynthesis; chorismate biosynthesis; chorismate from D-erythrose 4-phosphate and phosphoenolpyruvate: step 1/7.</text>
</comment>
<dbReference type="PANTHER" id="PTHR21225:SF12">
    <property type="entry name" value="PHOSPHO-2-DEHYDRO-3-DEOXYHEPTONATE ALDOLASE, TYROSINE-INHIBITED"/>
    <property type="match status" value="1"/>
</dbReference>
<dbReference type="RefSeq" id="WP_290197911.1">
    <property type="nucleotide sequence ID" value="NZ_CP047654.1"/>
</dbReference>
<protein>
    <recommendedName>
        <fullName evidence="8">Phospho-2-dehydro-3-deoxyheptonate aldolase</fullName>
        <ecNumber evidence="8">2.5.1.54</ecNumber>
    </recommendedName>
</protein>
<comment type="function">
    <text evidence="1 8">Stereospecific condensation of phosphoenolpyruvate (PEP) and D-erythrose-4-phosphate (E4P) giving rise to 3-deoxy-D-arabino-heptulosonate-7-phosphate (DAHP).</text>
</comment>
<dbReference type="Pfam" id="PF00793">
    <property type="entry name" value="DAHP_synth_1"/>
    <property type="match status" value="1"/>
</dbReference>
<dbReference type="SUPFAM" id="SSF51569">
    <property type="entry name" value="Aldolase"/>
    <property type="match status" value="1"/>
</dbReference>
<dbReference type="EMBL" id="JAVDXZ010000001">
    <property type="protein sequence ID" value="MDR7328920.1"/>
    <property type="molecule type" value="Genomic_DNA"/>
</dbReference>
<dbReference type="NCBIfam" id="NF009395">
    <property type="entry name" value="PRK12755.1"/>
    <property type="match status" value="1"/>
</dbReference>
<comment type="catalytic activity">
    <reaction evidence="7 8">
        <text>D-erythrose 4-phosphate + phosphoenolpyruvate + H2O = 7-phospho-2-dehydro-3-deoxy-D-arabino-heptonate + phosphate</text>
        <dbReference type="Rhea" id="RHEA:14717"/>
        <dbReference type="ChEBI" id="CHEBI:15377"/>
        <dbReference type="ChEBI" id="CHEBI:16897"/>
        <dbReference type="ChEBI" id="CHEBI:43474"/>
        <dbReference type="ChEBI" id="CHEBI:58394"/>
        <dbReference type="ChEBI" id="CHEBI:58702"/>
        <dbReference type="EC" id="2.5.1.54"/>
    </reaction>
</comment>
<feature type="domain" description="DAHP synthetase I/KDSA" evidence="9">
    <location>
        <begin position="48"/>
        <end position="350"/>
    </location>
</feature>
<evidence type="ECO:0000313" key="10">
    <source>
        <dbReference type="EMBL" id="MDR7328920.1"/>
    </source>
</evidence>
<dbReference type="NCBIfam" id="TIGR00034">
    <property type="entry name" value="aroFGH"/>
    <property type="match status" value="1"/>
</dbReference>
<evidence type="ECO:0000256" key="7">
    <source>
        <dbReference type="ARBA" id="ARBA00047508"/>
    </source>
</evidence>
<dbReference type="Gene3D" id="3.20.20.70">
    <property type="entry name" value="Aldolase class I"/>
    <property type="match status" value="1"/>
</dbReference>
<keyword evidence="11" id="KW-1185">Reference proteome</keyword>
<evidence type="ECO:0000256" key="3">
    <source>
        <dbReference type="ARBA" id="ARBA00007985"/>
    </source>
</evidence>
<keyword evidence="4 8" id="KW-0028">Amino-acid biosynthesis</keyword>
<evidence type="ECO:0000256" key="1">
    <source>
        <dbReference type="ARBA" id="ARBA00003726"/>
    </source>
</evidence>
<dbReference type="PIRSF" id="PIRSF001361">
    <property type="entry name" value="DAHP_synthase"/>
    <property type="match status" value="1"/>
</dbReference>
<organism evidence="10 11">
    <name type="scientific">Corynebacterium guangdongense</name>
    <dbReference type="NCBI Taxonomy" id="1783348"/>
    <lineage>
        <taxon>Bacteria</taxon>
        <taxon>Bacillati</taxon>
        <taxon>Actinomycetota</taxon>
        <taxon>Actinomycetes</taxon>
        <taxon>Mycobacteriales</taxon>
        <taxon>Corynebacteriaceae</taxon>
        <taxon>Corynebacterium</taxon>
    </lineage>
</organism>
<comment type="caution">
    <text evidence="10">The sequence shown here is derived from an EMBL/GenBank/DDBJ whole genome shotgun (WGS) entry which is preliminary data.</text>
</comment>
<evidence type="ECO:0000313" key="11">
    <source>
        <dbReference type="Proteomes" id="UP001180840"/>
    </source>
</evidence>
<evidence type="ECO:0000256" key="6">
    <source>
        <dbReference type="ARBA" id="ARBA00023141"/>
    </source>
</evidence>
<evidence type="ECO:0000256" key="5">
    <source>
        <dbReference type="ARBA" id="ARBA00022679"/>
    </source>
</evidence>
<keyword evidence="6 8" id="KW-0057">Aromatic amino acid biosynthesis</keyword>
<name>A0ABU1ZVH7_9CORY</name>
<dbReference type="InterPro" id="IPR006218">
    <property type="entry name" value="DAHP1/KDSA"/>
</dbReference>
<dbReference type="GO" id="GO:0003849">
    <property type="term" value="F:3-deoxy-7-phosphoheptulonate synthase activity"/>
    <property type="evidence" value="ECO:0007669"/>
    <property type="project" value="UniProtKB-EC"/>
</dbReference>
<proteinExistence type="inferred from homology"/>
<evidence type="ECO:0000256" key="8">
    <source>
        <dbReference type="PIRNR" id="PIRNR001361"/>
    </source>
</evidence>
<dbReference type="Proteomes" id="UP001180840">
    <property type="component" value="Unassembled WGS sequence"/>
</dbReference>
<evidence type="ECO:0000256" key="2">
    <source>
        <dbReference type="ARBA" id="ARBA00004688"/>
    </source>
</evidence>
<evidence type="ECO:0000256" key="4">
    <source>
        <dbReference type="ARBA" id="ARBA00022605"/>
    </source>
</evidence>